<dbReference type="GO" id="GO:0006627">
    <property type="term" value="P:protein processing involved in protein targeting to mitochondrion"/>
    <property type="evidence" value="ECO:0007669"/>
    <property type="project" value="TreeGrafter"/>
</dbReference>
<evidence type="ECO:0000256" key="6">
    <source>
        <dbReference type="ARBA" id="ARBA00038445"/>
    </source>
</evidence>
<dbReference type="GO" id="GO:0006465">
    <property type="term" value="P:signal peptide processing"/>
    <property type="evidence" value="ECO:0007669"/>
    <property type="project" value="InterPro"/>
</dbReference>
<keyword evidence="5" id="KW-0472">Membrane</keyword>
<protein>
    <recommendedName>
        <fullName evidence="8">Peptidase S26 domain-containing protein</fullName>
    </recommendedName>
</protein>
<comment type="subcellular location">
    <subcellularLocation>
        <location evidence="1">Mitochondrion inner membrane</location>
    </subcellularLocation>
</comment>
<dbReference type="AlphaFoldDB" id="A0AAD9WH52"/>
<accession>A0AAD9WH52</accession>
<dbReference type="InterPro" id="IPR052064">
    <property type="entry name" value="Mito_IMP1_subunit"/>
</dbReference>
<dbReference type="CDD" id="cd06530">
    <property type="entry name" value="S26_SPase_I"/>
    <property type="match status" value="1"/>
</dbReference>
<comment type="caution">
    <text evidence="9">The sequence shown here is derived from an EMBL/GenBank/DDBJ whole genome shotgun (WGS) entry which is preliminary data.</text>
</comment>
<dbReference type="PRINTS" id="PR00727">
    <property type="entry name" value="LEADERPTASE"/>
</dbReference>
<dbReference type="Gene3D" id="2.10.109.10">
    <property type="entry name" value="Umud Fragment, subunit A"/>
    <property type="match status" value="1"/>
</dbReference>
<feature type="domain" description="Peptidase S26" evidence="8">
    <location>
        <begin position="120"/>
        <end position="161"/>
    </location>
</feature>
<dbReference type="InterPro" id="IPR036286">
    <property type="entry name" value="LexA/Signal_pep-like_sf"/>
</dbReference>
<evidence type="ECO:0000256" key="1">
    <source>
        <dbReference type="ARBA" id="ARBA00004273"/>
    </source>
</evidence>
<dbReference type="InterPro" id="IPR000223">
    <property type="entry name" value="Pept_S26A_signal_pept_1"/>
</dbReference>
<comment type="similarity">
    <text evidence="6">Belongs to the peptidase S26 family. IMP1 subfamily.</text>
</comment>
<feature type="active site" evidence="7">
    <location>
        <position position="56"/>
    </location>
</feature>
<feature type="domain" description="Peptidase S26" evidence="8">
    <location>
        <begin position="49"/>
        <end position="112"/>
    </location>
</feature>
<keyword evidence="4" id="KW-0496">Mitochondrion</keyword>
<dbReference type="GO" id="GO:0042720">
    <property type="term" value="C:mitochondrial inner membrane peptidase complex"/>
    <property type="evidence" value="ECO:0007669"/>
    <property type="project" value="TreeGrafter"/>
</dbReference>
<organism evidence="9 10">
    <name type="scientific">Diplocarpon rosae</name>
    <dbReference type="NCBI Taxonomy" id="946125"/>
    <lineage>
        <taxon>Eukaryota</taxon>
        <taxon>Fungi</taxon>
        <taxon>Dikarya</taxon>
        <taxon>Ascomycota</taxon>
        <taxon>Pezizomycotina</taxon>
        <taxon>Leotiomycetes</taxon>
        <taxon>Helotiales</taxon>
        <taxon>Drepanopezizaceae</taxon>
        <taxon>Diplocarpon</taxon>
    </lineage>
</organism>
<evidence type="ECO:0000256" key="2">
    <source>
        <dbReference type="ARBA" id="ARBA00022792"/>
    </source>
</evidence>
<name>A0AAD9WH52_9HELO</name>
<dbReference type="PROSITE" id="PS00760">
    <property type="entry name" value="SPASE_I_2"/>
    <property type="match status" value="1"/>
</dbReference>
<evidence type="ECO:0000256" key="5">
    <source>
        <dbReference type="ARBA" id="ARBA00023136"/>
    </source>
</evidence>
<dbReference type="SUPFAM" id="SSF51306">
    <property type="entry name" value="LexA/Signal peptidase"/>
    <property type="match status" value="1"/>
</dbReference>
<dbReference type="InterPro" id="IPR019533">
    <property type="entry name" value="Peptidase_S26"/>
</dbReference>
<dbReference type="InterPro" id="IPR019757">
    <property type="entry name" value="Pept_S26A_signal_pept_1_Lys-AS"/>
</dbReference>
<dbReference type="EMBL" id="JAUBYV010000001">
    <property type="protein sequence ID" value="KAK2629206.1"/>
    <property type="molecule type" value="Genomic_DNA"/>
</dbReference>
<evidence type="ECO:0000256" key="3">
    <source>
        <dbReference type="ARBA" id="ARBA00022801"/>
    </source>
</evidence>
<sequence>MRWRPTFPRLTRIFTNINTHYAGHPLRILSAAVKTIFFTHLYVQYGPFPSGTYGASMLPTLEVIGDYVLIDKRFRRGRGVMVGDVVCFDSVVEKGGRVIKRVVGLGGDYVMLDTPDTTDNMIQVPEGHCWVVGDNLPYSRDSRHYGPFPIALVRGKVIAKVFPWSERKWIGNGLEPVH</sequence>
<evidence type="ECO:0000259" key="8">
    <source>
        <dbReference type="Pfam" id="PF10502"/>
    </source>
</evidence>
<evidence type="ECO:0000256" key="4">
    <source>
        <dbReference type="ARBA" id="ARBA00023128"/>
    </source>
</evidence>
<evidence type="ECO:0000313" key="9">
    <source>
        <dbReference type="EMBL" id="KAK2629206.1"/>
    </source>
</evidence>
<feature type="active site" evidence="7">
    <location>
        <position position="100"/>
    </location>
</feature>
<dbReference type="PANTHER" id="PTHR12383:SF16">
    <property type="entry name" value="MITOCHONDRIAL INNER MEMBRANE PROTEASE SUBUNIT 1"/>
    <property type="match status" value="1"/>
</dbReference>
<gene>
    <name evidence="9" type="ORF">QTJ16_000026</name>
</gene>
<reference evidence="9" key="1">
    <citation type="submission" date="2023-06" db="EMBL/GenBank/DDBJ databases">
        <title>Draft genome of Marssonina rosae.</title>
        <authorList>
            <person name="Cheng Q."/>
        </authorList>
    </citation>
    <scope>NUCLEOTIDE SEQUENCE</scope>
    <source>
        <strain evidence="9">R4</strain>
    </source>
</reference>
<keyword evidence="3" id="KW-0378">Hydrolase</keyword>
<dbReference type="Proteomes" id="UP001285354">
    <property type="component" value="Unassembled WGS sequence"/>
</dbReference>
<evidence type="ECO:0000256" key="7">
    <source>
        <dbReference type="PIRSR" id="PIRSR600223-1"/>
    </source>
</evidence>
<keyword evidence="10" id="KW-1185">Reference proteome</keyword>
<evidence type="ECO:0000313" key="10">
    <source>
        <dbReference type="Proteomes" id="UP001285354"/>
    </source>
</evidence>
<dbReference type="PANTHER" id="PTHR12383">
    <property type="entry name" value="PROTEASE FAMILY S26 MITOCHONDRIAL INNER MEMBRANE PROTEASE-RELATED"/>
    <property type="match status" value="1"/>
</dbReference>
<dbReference type="GO" id="GO:0004252">
    <property type="term" value="F:serine-type endopeptidase activity"/>
    <property type="evidence" value="ECO:0007669"/>
    <property type="project" value="InterPro"/>
</dbReference>
<proteinExistence type="inferred from homology"/>
<keyword evidence="2" id="KW-0999">Mitochondrion inner membrane</keyword>
<dbReference type="Pfam" id="PF10502">
    <property type="entry name" value="Peptidase_S26"/>
    <property type="match status" value="2"/>
</dbReference>